<dbReference type="STRING" id="33881.NS184_00395"/>
<dbReference type="Proteomes" id="UP000078252">
    <property type="component" value="Unassembled WGS sequence"/>
</dbReference>
<feature type="transmembrane region" description="Helical" evidence="2">
    <location>
        <begin position="56"/>
        <end position="79"/>
    </location>
</feature>
<sequence>MPRHTAPRHTAPRHTAPHRAGPHRAAPHWLSATLLSFPALRSAMPGAPPIGRTLDFVFLFPCPALVAIMFVWTGAHLLWRESRVLRVRTIEDDA</sequence>
<dbReference type="AlphaFoldDB" id="A0A175S1N5"/>
<feature type="region of interest" description="Disordered" evidence="1">
    <location>
        <begin position="1"/>
        <end position="25"/>
    </location>
</feature>
<keyword evidence="2" id="KW-0472">Membrane</keyword>
<gene>
    <name evidence="3" type="ORF">NS184_00395</name>
</gene>
<reference evidence="3 4" key="1">
    <citation type="journal article" date="2016" name="Front. Microbiol.">
        <title>Genomic Resource of Rice Seed Associated Bacteria.</title>
        <authorList>
            <person name="Midha S."/>
            <person name="Bansal K."/>
            <person name="Sharma S."/>
            <person name="Kumar N."/>
            <person name="Patil P.P."/>
            <person name="Chaudhry V."/>
            <person name="Patil P.B."/>
        </authorList>
    </citation>
    <scope>NUCLEOTIDE SEQUENCE [LARGE SCALE GENOMIC DNA]</scope>
    <source>
        <strain evidence="3 4">NS184</strain>
    </source>
</reference>
<evidence type="ECO:0000256" key="1">
    <source>
        <dbReference type="SAM" id="MobiDB-lite"/>
    </source>
</evidence>
<evidence type="ECO:0000313" key="4">
    <source>
        <dbReference type="Proteomes" id="UP000078252"/>
    </source>
</evidence>
<protein>
    <submittedName>
        <fullName evidence="3">Uncharacterized protein</fullName>
    </submittedName>
</protein>
<dbReference type="InterPro" id="IPR027948">
    <property type="entry name" value="DUF4436"/>
</dbReference>
<evidence type="ECO:0000256" key="2">
    <source>
        <dbReference type="SAM" id="Phobius"/>
    </source>
</evidence>
<dbReference type="Pfam" id="PF14494">
    <property type="entry name" value="DUF4436"/>
    <property type="match status" value="1"/>
</dbReference>
<organism evidence="3 4">
    <name type="scientific">Curtobacterium luteum</name>
    <dbReference type="NCBI Taxonomy" id="33881"/>
    <lineage>
        <taxon>Bacteria</taxon>
        <taxon>Bacillati</taxon>
        <taxon>Actinomycetota</taxon>
        <taxon>Actinomycetes</taxon>
        <taxon>Micrococcales</taxon>
        <taxon>Microbacteriaceae</taxon>
        <taxon>Curtobacterium</taxon>
    </lineage>
</organism>
<keyword evidence="2" id="KW-0812">Transmembrane</keyword>
<proteinExistence type="predicted"/>
<dbReference type="OrthoDB" id="8438075at2"/>
<name>A0A175S1N5_9MICO</name>
<accession>A0A175S1N5</accession>
<dbReference type="EMBL" id="LDQC01000002">
    <property type="protein sequence ID" value="KTR11695.1"/>
    <property type="molecule type" value="Genomic_DNA"/>
</dbReference>
<comment type="caution">
    <text evidence="3">The sequence shown here is derived from an EMBL/GenBank/DDBJ whole genome shotgun (WGS) entry which is preliminary data.</text>
</comment>
<dbReference type="RefSeq" id="WP_058724168.1">
    <property type="nucleotide sequence ID" value="NZ_LDQC01000002.1"/>
</dbReference>
<evidence type="ECO:0000313" key="3">
    <source>
        <dbReference type="EMBL" id="KTR11695.1"/>
    </source>
</evidence>
<dbReference type="PATRIC" id="fig|33881.3.peg.776"/>
<keyword evidence="2" id="KW-1133">Transmembrane helix</keyword>